<dbReference type="CDD" id="cd00082">
    <property type="entry name" value="HisKA"/>
    <property type="match status" value="1"/>
</dbReference>
<dbReference type="SMART" id="SM00065">
    <property type="entry name" value="GAF"/>
    <property type="match status" value="1"/>
</dbReference>
<dbReference type="PANTHER" id="PTHR42878">
    <property type="entry name" value="TWO-COMPONENT HISTIDINE KINASE"/>
    <property type="match status" value="1"/>
</dbReference>
<dbReference type="PROSITE" id="PS50109">
    <property type="entry name" value="HIS_KIN"/>
    <property type="match status" value="1"/>
</dbReference>
<evidence type="ECO:0000256" key="4">
    <source>
        <dbReference type="ARBA" id="ARBA00022679"/>
    </source>
</evidence>
<dbReference type="GO" id="GO:0030295">
    <property type="term" value="F:protein kinase activator activity"/>
    <property type="evidence" value="ECO:0007669"/>
    <property type="project" value="TreeGrafter"/>
</dbReference>
<evidence type="ECO:0000256" key="1">
    <source>
        <dbReference type="ARBA" id="ARBA00000085"/>
    </source>
</evidence>
<gene>
    <name evidence="9" type="ORF">SAMN05444354_11328</name>
</gene>
<dbReference type="InterPro" id="IPR050351">
    <property type="entry name" value="BphY/WalK/GraS-like"/>
</dbReference>
<dbReference type="InterPro" id="IPR000014">
    <property type="entry name" value="PAS"/>
</dbReference>
<dbReference type="InterPro" id="IPR035965">
    <property type="entry name" value="PAS-like_dom_sf"/>
</dbReference>
<dbReference type="GO" id="GO:0016020">
    <property type="term" value="C:membrane"/>
    <property type="evidence" value="ECO:0007669"/>
    <property type="project" value="UniProtKB-SubCell"/>
</dbReference>
<dbReference type="InterPro" id="IPR036890">
    <property type="entry name" value="HATPase_C_sf"/>
</dbReference>
<accession>A0A1H7WI19</accession>
<evidence type="ECO:0000256" key="6">
    <source>
        <dbReference type="ARBA" id="ARBA00023136"/>
    </source>
</evidence>
<dbReference type="InterPro" id="IPR000700">
    <property type="entry name" value="PAS-assoc_C"/>
</dbReference>
<sequence>MGLGCVFTRLSMDKNETSHAPPAQLPLGAFIRTQRSHILKDWEQSVRQLPHAQGLSRPRLLDHLPELLERIANVVETVHTGGNASLDDMPELHALERLDSGYDLDEVAEEYAQLRACILHFYSDYVKSGGAESMALAMREMVSFNRTFDEAVAAAVSRYAQARERTLVALDRISEAALGTENLDTFLPKLLRVMLETTEAVDSVTLLLREDDTLRVRASVGLGEALAQGFSMKVGEGFAGRIAAQQRPLEVRSAATDPLVKSGALRTLGTRALYGVPLMYGGEVIGVAHMGSRTAFEFSNEDKLLFRAMVSRATGLLVQAWLADREQEARAEAEAQKQLLNLIIEQSGEAIIMADAQGVVRIVNAEAKRQECCGLKQVGPSAWQEVGGQLTEDEQPLKQGEFFIRRALEGEAVTDARWKARRKDGVIRTFSGTASPLRRPDGALAGAVLTARDETERLHRERERTETLALLDLMLAAAPMGMAFLDRELRYVRVNASLARSNGHSVEEHLGKTVAEVIPGYAPRFEPLLRRVLETGEALRGYEFSGPDAGTPLGPLHHWVVDYFPVRTGAGEILGIGCVVINITERKQQEEQLRKTAEFRERFMGVVSHDLRNPLNAILLSANALLRADGVHANHTKVARRIVTSGERMVRMIGELLDFTRGRLGGGIPVHPRASHLRHLCRQVIEELEISHPGRELRLRADGDFQGTWDPDRLTQLLDNLGKNALDYSPAHAPVALTLTDQGDTLQLDIHNDGPPIPAALLPNIFEPFRRAVAGDAHPTSGLGLGLFIVQQIAQAHGGTVSVASREGQGTLFTVRLPRHALPAPPDFPL</sequence>
<feature type="domain" description="Histidine kinase" evidence="7">
    <location>
        <begin position="606"/>
        <end position="821"/>
    </location>
</feature>
<dbReference type="SUPFAM" id="SSF55874">
    <property type="entry name" value="ATPase domain of HSP90 chaperone/DNA topoisomerase II/histidine kinase"/>
    <property type="match status" value="1"/>
</dbReference>
<proteinExistence type="predicted"/>
<dbReference type="Gene3D" id="3.30.450.20">
    <property type="entry name" value="PAS domain"/>
    <property type="match status" value="2"/>
</dbReference>
<dbReference type="EC" id="2.7.13.3" evidence="2"/>
<dbReference type="SUPFAM" id="SSF55781">
    <property type="entry name" value="GAF domain-like"/>
    <property type="match status" value="1"/>
</dbReference>
<dbReference type="InterPro" id="IPR029016">
    <property type="entry name" value="GAF-like_dom_sf"/>
</dbReference>
<dbReference type="InterPro" id="IPR013656">
    <property type="entry name" value="PAS_4"/>
</dbReference>
<dbReference type="Gene3D" id="3.30.450.40">
    <property type="match status" value="1"/>
</dbReference>
<evidence type="ECO:0000259" key="8">
    <source>
        <dbReference type="PROSITE" id="PS50113"/>
    </source>
</evidence>
<dbReference type="Pfam" id="PF08448">
    <property type="entry name" value="PAS_4"/>
    <property type="match status" value="2"/>
</dbReference>
<evidence type="ECO:0000256" key="3">
    <source>
        <dbReference type="ARBA" id="ARBA00022553"/>
    </source>
</evidence>
<dbReference type="PANTHER" id="PTHR42878:SF15">
    <property type="entry name" value="BACTERIOPHYTOCHROME"/>
    <property type="match status" value="1"/>
</dbReference>
<evidence type="ECO:0000313" key="10">
    <source>
        <dbReference type="Proteomes" id="UP000182719"/>
    </source>
</evidence>
<dbReference type="InterPro" id="IPR003594">
    <property type="entry name" value="HATPase_dom"/>
</dbReference>
<name>A0A1H7WI19_STIAU</name>
<dbReference type="Proteomes" id="UP000182719">
    <property type="component" value="Unassembled WGS sequence"/>
</dbReference>
<protein>
    <recommendedName>
        <fullName evidence="2">histidine kinase</fullName>
        <ecNumber evidence="2">2.7.13.3</ecNumber>
    </recommendedName>
</protein>
<dbReference type="InterPro" id="IPR004358">
    <property type="entry name" value="Sig_transdc_His_kin-like_C"/>
</dbReference>
<dbReference type="GO" id="GO:0000155">
    <property type="term" value="F:phosphorelay sensor kinase activity"/>
    <property type="evidence" value="ECO:0007669"/>
    <property type="project" value="InterPro"/>
</dbReference>
<dbReference type="Gene3D" id="3.30.565.10">
    <property type="entry name" value="Histidine kinase-like ATPase, C-terminal domain"/>
    <property type="match status" value="1"/>
</dbReference>
<dbReference type="PROSITE" id="PS50113">
    <property type="entry name" value="PAC"/>
    <property type="match status" value="2"/>
</dbReference>
<feature type="domain" description="PAC" evidence="8">
    <location>
        <begin position="540"/>
        <end position="595"/>
    </location>
</feature>
<evidence type="ECO:0000259" key="7">
    <source>
        <dbReference type="PROSITE" id="PS50109"/>
    </source>
</evidence>
<keyword evidence="5" id="KW-0418">Kinase</keyword>
<dbReference type="Pfam" id="PF13185">
    <property type="entry name" value="GAF_2"/>
    <property type="match status" value="1"/>
</dbReference>
<dbReference type="NCBIfam" id="TIGR00229">
    <property type="entry name" value="sensory_box"/>
    <property type="match status" value="2"/>
</dbReference>
<dbReference type="GO" id="GO:0007234">
    <property type="term" value="P:osmosensory signaling via phosphorelay pathway"/>
    <property type="evidence" value="ECO:0007669"/>
    <property type="project" value="TreeGrafter"/>
</dbReference>
<dbReference type="EMBL" id="FOAP01000013">
    <property type="protein sequence ID" value="SEM21272.1"/>
    <property type="molecule type" value="Genomic_DNA"/>
</dbReference>
<dbReference type="PRINTS" id="PR00344">
    <property type="entry name" value="BCTRLSENSOR"/>
</dbReference>
<dbReference type="Pfam" id="PF02518">
    <property type="entry name" value="HATPase_c"/>
    <property type="match status" value="1"/>
</dbReference>
<evidence type="ECO:0000256" key="2">
    <source>
        <dbReference type="ARBA" id="ARBA00012438"/>
    </source>
</evidence>
<keyword evidence="3" id="KW-0597">Phosphoprotein</keyword>
<dbReference type="SMART" id="SM00388">
    <property type="entry name" value="HisKA"/>
    <property type="match status" value="1"/>
</dbReference>
<dbReference type="AlphaFoldDB" id="A0A1H7WI19"/>
<dbReference type="CDD" id="cd00075">
    <property type="entry name" value="HATPase"/>
    <property type="match status" value="1"/>
</dbReference>
<evidence type="ECO:0000256" key="5">
    <source>
        <dbReference type="ARBA" id="ARBA00022777"/>
    </source>
</evidence>
<dbReference type="InterPro" id="IPR005467">
    <property type="entry name" value="His_kinase_dom"/>
</dbReference>
<keyword evidence="6" id="KW-0472">Membrane</keyword>
<feature type="domain" description="PAC" evidence="8">
    <location>
        <begin position="414"/>
        <end position="466"/>
    </location>
</feature>
<dbReference type="SMART" id="SM00091">
    <property type="entry name" value="PAS"/>
    <property type="match status" value="2"/>
</dbReference>
<reference evidence="10" key="1">
    <citation type="submission" date="2016-10" db="EMBL/GenBank/DDBJ databases">
        <authorList>
            <person name="Varghese N."/>
            <person name="Submissions S."/>
        </authorList>
    </citation>
    <scope>NUCLEOTIDE SEQUENCE [LARGE SCALE GENOMIC DNA]</scope>
    <source>
        <strain evidence="10">DSM 17044</strain>
    </source>
</reference>
<dbReference type="GO" id="GO:0000156">
    <property type="term" value="F:phosphorelay response regulator activity"/>
    <property type="evidence" value="ECO:0007669"/>
    <property type="project" value="TreeGrafter"/>
</dbReference>
<comment type="catalytic activity">
    <reaction evidence="1">
        <text>ATP + protein L-histidine = ADP + protein N-phospho-L-histidine.</text>
        <dbReference type="EC" id="2.7.13.3"/>
    </reaction>
</comment>
<dbReference type="SMART" id="SM00387">
    <property type="entry name" value="HATPase_c"/>
    <property type="match status" value="1"/>
</dbReference>
<dbReference type="InterPro" id="IPR003018">
    <property type="entry name" value="GAF"/>
</dbReference>
<dbReference type="SUPFAM" id="SSF55785">
    <property type="entry name" value="PYP-like sensor domain (PAS domain)"/>
    <property type="match status" value="2"/>
</dbReference>
<keyword evidence="10" id="KW-1185">Reference proteome</keyword>
<dbReference type="SUPFAM" id="SSF47384">
    <property type="entry name" value="Homodimeric domain of signal transducing histidine kinase"/>
    <property type="match status" value="1"/>
</dbReference>
<dbReference type="Pfam" id="PF00512">
    <property type="entry name" value="HisKA"/>
    <property type="match status" value="1"/>
</dbReference>
<dbReference type="Gene3D" id="1.10.287.130">
    <property type="match status" value="1"/>
</dbReference>
<organism evidence="9 10">
    <name type="scientific">Stigmatella aurantiaca</name>
    <dbReference type="NCBI Taxonomy" id="41"/>
    <lineage>
        <taxon>Bacteria</taxon>
        <taxon>Pseudomonadati</taxon>
        <taxon>Myxococcota</taxon>
        <taxon>Myxococcia</taxon>
        <taxon>Myxococcales</taxon>
        <taxon>Cystobacterineae</taxon>
        <taxon>Archangiaceae</taxon>
        <taxon>Stigmatella</taxon>
    </lineage>
</organism>
<dbReference type="InterPro" id="IPR036097">
    <property type="entry name" value="HisK_dim/P_sf"/>
</dbReference>
<dbReference type="InterPro" id="IPR003661">
    <property type="entry name" value="HisK_dim/P_dom"/>
</dbReference>
<keyword evidence="4" id="KW-0808">Transferase</keyword>
<evidence type="ECO:0000313" key="9">
    <source>
        <dbReference type="EMBL" id="SEM21272.1"/>
    </source>
</evidence>